<dbReference type="PANTHER" id="PTHR33403:SF31">
    <property type="entry name" value="PROTEIN SPIRAL1-LIKE 1"/>
    <property type="match status" value="1"/>
</dbReference>
<dbReference type="AlphaFoldDB" id="A0AAQ3JY11"/>
<evidence type="ECO:0000256" key="3">
    <source>
        <dbReference type="SAM" id="MobiDB-lite"/>
    </source>
</evidence>
<dbReference type="InterPro" id="IPR039613">
    <property type="entry name" value="SPR1/2/3/4/5"/>
</dbReference>
<protein>
    <submittedName>
        <fullName evidence="5">Protein SPIRAL1-like 3</fullName>
    </submittedName>
</protein>
<organism evidence="5 6">
    <name type="scientific">Canna indica</name>
    <name type="common">Indian-shot</name>
    <dbReference type="NCBI Taxonomy" id="4628"/>
    <lineage>
        <taxon>Eukaryota</taxon>
        <taxon>Viridiplantae</taxon>
        <taxon>Streptophyta</taxon>
        <taxon>Embryophyta</taxon>
        <taxon>Tracheophyta</taxon>
        <taxon>Spermatophyta</taxon>
        <taxon>Magnoliopsida</taxon>
        <taxon>Liliopsida</taxon>
        <taxon>Zingiberales</taxon>
        <taxon>Cannaceae</taxon>
        <taxon>Canna</taxon>
    </lineage>
</organism>
<dbReference type="GO" id="GO:0010005">
    <property type="term" value="C:cortical microtubule, transverse to long axis"/>
    <property type="evidence" value="ECO:0007669"/>
    <property type="project" value="TreeGrafter"/>
</dbReference>
<feature type="transmembrane region" description="Helical" evidence="4">
    <location>
        <begin position="51"/>
        <end position="71"/>
    </location>
</feature>
<keyword evidence="4" id="KW-1133">Transmembrane helix</keyword>
<evidence type="ECO:0000313" key="5">
    <source>
        <dbReference type="EMBL" id="WOK98464.1"/>
    </source>
</evidence>
<dbReference type="Proteomes" id="UP001327560">
    <property type="component" value="Chromosome 2"/>
</dbReference>
<keyword evidence="4" id="KW-0812">Transmembrane</keyword>
<comment type="similarity">
    <text evidence="1">Belongs to the SPIRAL1 family.</text>
</comment>
<keyword evidence="4" id="KW-0472">Membrane</keyword>
<keyword evidence="2" id="KW-0493">Microtubule</keyword>
<evidence type="ECO:0000256" key="4">
    <source>
        <dbReference type="SAM" id="Phobius"/>
    </source>
</evidence>
<name>A0AAQ3JY11_9LILI</name>
<reference evidence="5 6" key="1">
    <citation type="submission" date="2023-10" db="EMBL/GenBank/DDBJ databases">
        <title>Chromosome-scale genome assembly provides insights into flower coloration mechanisms of Canna indica.</title>
        <authorList>
            <person name="Li C."/>
        </authorList>
    </citation>
    <scope>NUCLEOTIDE SEQUENCE [LARGE SCALE GENOMIC DNA]</scope>
    <source>
        <tissue evidence="5">Flower</tissue>
    </source>
</reference>
<gene>
    <name evidence="5" type="ORF">Cni_G07176</name>
</gene>
<accession>A0AAQ3JY11</accession>
<evidence type="ECO:0000256" key="1">
    <source>
        <dbReference type="ARBA" id="ARBA00009656"/>
    </source>
</evidence>
<evidence type="ECO:0000256" key="2">
    <source>
        <dbReference type="ARBA" id="ARBA00022701"/>
    </source>
</evidence>
<proteinExistence type="inferred from homology"/>
<feature type="compositionally biased region" description="Gly residues" evidence="3">
    <location>
        <begin position="186"/>
        <end position="201"/>
    </location>
</feature>
<dbReference type="GO" id="GO:0043622">
    <property type="term" value="P:cortical microtubule organization"/>
    <property type="evidence" value="ECO:0007669"/>
    <property type="project" value="InterPro"/>
</dbReference>
<dbReference type="PANTHER" id="PTHR33403">
    <property type="entry name" value="SPR1"/>
    <property type="match status" value="1"/>
</dbReference>
<evidence type="ECO:0000313" key="6">
    <source>
        <dbReference type="Proteomes" id="UP001327560"/>
    </source>
</evidence>
<sequence>MSSSSSTMTEGGKASELVKINRHTRVDGDEDREHEEMQATSRIERKLQIPYGLALACYFLPFFWLLNLFSLSPPDSLLSPFDRVSDPIPAKSESASTGKLQNYKMGRGVSSGGGQSSLGYLFGGGEAPKSVTDNAAPVEKPAPPPTINKEIPAGIQSSQAKNYYRADGQNGNFITERPSTKVHAAPGGGSSLGYLFGNGGN</sequence>
<dbReference type="EMBL" id="CP136891">
    <property type="protein sequence ID" value="WOK98464.1"/>
    <property type="molecule type" value="Genomic_DNA"/>
</dbReference>
<feature type="region of interest" description="Disordered" evidence="3">
    <location>
        <begin position="1"/>
        <end position="36"/>
    </location>
</feature>
<keyword evidence="6" id="KW-1185">Reference proteome</keyword>
<feature type="region of interest" description="Disordered" evidence="3">
    <location>
        <begin position="168"/>
        <end position="201"/>
    </location>
</feature>